<dbReference type="RefSeq" id="WP_140047799.1">
    <property type="nucleotide sequence ID" value="NZ_BAAAEV010000001.1"/>
</dbReference>
<evidence type="ECO:0000313" key="3">
    <source>
        <dbReference type="Proteomes" id="UP000788153"/>
    </source>
</evidence>
<name>A0ABX0TZW2_9SPHN</name>
<feature type="chain" id="PRO_5047189881" evidence="1">
    <location>
        <begin position="22"/>
        <end position="95"/>
    </location>
</feature>
<reference evidence="2 3" key="1">
    <citation type="submission" date="2020-03" db="EMBL/GenBank/DDBJ databases">
        <title>Genomic Encyclopedia of Type Strains, Phase IV (KMG-IV): sequencing the most valuable type-strain genomes for metagenomic binning, comparative biology and taxonomic classification.</title>
        <authorList>
            <person name="Goeker M."/>
        </authorList>
    </citation>
    <scope>NUCLEOTIDE SEQUENCE [LARGE SCALE GENOMIC DNA]</scope>
    <source>
        <strain evidence="2 3">DSM 22753</strain>
    </source>
</reference>
<comment type="caution">
    <text evidence="2">The sequence shown here is derived from an EMBL/GenBank/DDBJ whole genome shotgun (WGS) entry which is preliminary data.</text>
</comment>
<keyword evidence="3" id="KW-1185">Reference proteome</keyword>
<sequence length="95" mass="9913">MNFLPLLYALLAALTGFSAEAGPVRQSQVAAASALAVADVAAKHVSARSAREHLADLDRAADRWRARGGLTAIIGVGGDVAALLPKAERPARRRE</sequence>
<dbReference type="Proteomes" id="UP000788153">
    <property type="component" value="Unassembled WGS sequence"/>
</dbReference>
<evidence type="ECO:0000313" key="2">
    <source>
        <dbReference type="EMBL" id="NIJ22571.1"/>
    </source>
</evidence>
<feature type="signal peptide" evidence="1">
    <location>
        <begin position="1"/>
        <end position="21"/>
    </location>
</feature>
<gene>
    <name evidence="2" type="ORF">FHT01_000113</name>
</gene>
<dbReference type="EMBL" id="JAASQP010000001">
    <property type="protein sequence ID" value="NIJ22571.1"/>
    <property type="molecule type" value="Genomic_DNA"/>
</dbReference>
<keyword evidence="1" id="KW-0732">Signal</keyword>
<accession>A0ABX0TZW2</accession>
<organism evidence="2 3">
    <name type="scientific">Sphingomonas japonica</name>
    <dbReference type="NCBI Taxonomy" id="511662"/>
    <lineage>
        <taxon>Bacteria</taxon>
        <taxon>Pseudomonadati</taxon>
        <taxon>Pseudomonadota</taxon>
        <taxon>Alphaproteobacteria</taxon>
        <taxon>Sphingomonadales</taxon>
        <taxon>Sphingomonadaceae</taxon>
        <taxon>Sphingomonas</taxon>
    </lineage>
</organism>
<evidence type="ECO:0000256" key="1">
    <source>
        <dbReference type="SAM" id="SignalP"/>
    </source>
</evidence>
<proteinExistence type="predicted"/>
<protein>
    <submittedName>
        <fullName evidence="2">Methylmalonyl-CoA mutase cobalamin-binding subunit</fullName>
    </submittedName>
</protein>